<evidence type="ECO:0000256" key="1">
    <source>
        <dbReference type="ARBA" id="ARBA00023002"/>
    </source>
</evidence>
<dbReference type="CDD" id="cd19076">
    <property type="entry name" value="AKR_AKR13A_13D"/>
    <property type="match status" value="1"/>
</dbReference>
<evidence type="ECO:0000259" key="2">
    <source>
        <dbReference type="Pfam" id="PF00248"/>
    </source>
</evidence>
<dbReference type="PANTHER" id="PTHR43625">
    <property type="entry name" value="AFLATOXIN B1 ALDEHYDE REDUCTASE"/>
    <property type="match status" value="1"/>
</dbReference>
<evidence type="ECO:0000313" key="4">
    <source>
        <dbReference type="Proteomes" id="UP000634530"/>
    </source>
</evidence>
<dbReference type="PANTHER" id="PTHR43625:SF40">
    <property type="entry name" value="ALDO-KETO REDUCTASE YAKC [NADP(+)]"/>
    <property type="match status" value="1"/>
</dbReference>
<dbReference type="AlphaFoldDB" id="A0A9E6PI40"/>
<dbReference type="SUPFAM" id="SSF51430">
    <property type="entry name" value="NAD(P)-linked oxidoreductase"/>
    <property type="match status" value="1"/>
</dbReference>
<proteinExistence type="predicted"/>
<accession>A0A9E6PI40</accession>
<dbReference type="Gene3D" id="3.20.20.100">
    <property type="entry name" value="NADP-dependent oxidoreductase domain"/>
    <property type="match status" value="1"/>
</dbReference>
<keyword evidence="1" id="KW-0560">Oxidoreductase</keyword>
<dbReference type="RefSeq" id="WP_186683973.1">
    <property type="nucleotide sequence ID" value="NZ_CP077093.1"/>
</dbReference>
<sequence>MQTRQLGKNGPQVSAIGLGCMGMSDFYTTGSHDTGEAIATLHRALELGVTLLDTADIYGPYRNEELIGQAIAGKRDQVFLASKFGILRDPANPALRGVNGRPEYVRSSIDGTLKRLGIETLDLYYQHRVDPDVAIEETVGAMAELVKAGKVRYLGLSEASASTLERAHKVHPISALQSEYSLWSRDPEHNGCRQACQRLGIAFVPYSPLGRGFLTGALKTPEDFAADDFRRTNPRFQGENFARNLQLVSQVQALAAEKGVSTGQLALAWVLAQGDDVIPIPGTRQRKYLEENVGALQVQLSVAELQALDEVFPLDAAAGSRYAPAVMLGLNR</sequence>
<reference evidence="3 4" key="1">
    <citation type="journal article" date="2020" name="Microorganisms">
        <title>Reliable Identification of Environmental Pseudomonas Isolates Using the rpoD Gene.</title>
        <authorList>
            <consortium name="The Broad Institute Genome Sequencing Platform"/>
            <person name="Girard L."/>
            <person name="Lood C."/>
            <person name="Rokni-Zadeh H."/>
            <person name="van Noort V."/>
            <person name="Lavigne R."/>
            <person name="De Mot R."/>
        </authorList>
    </citation>
    <scope>NUCLEOTIDE SEQUENCE [LARGE SCALE GENOMIC DNA]</scope>
    <source>
        <strain evidence="3 4">RW8P3</strain>
    </source>
</reference>
<dbReference type="Proteomes" id="UP000634530">
    <property type="component" value="Chromosome"/>
</dbReference>
<name>A0A9E6PI40_9PSED</name>
<dbReference type="PROSITE" id="PS51257">
    <property type="entry name" value="PROKAR_LIPOPROTEIN"/>
    <property type="match status" value="1"/>
</dbReference>
<dbReference type="KEGG" id="pvw:HU752_023175"/>
<dbReference type="InterPro" id="IPR023210">
    <property type="entry name" value="NADP_OxRdtase_dom"/>
</dbReference>
<dbReference type="InterPro" id="IPR050791">
    <property type="entry name" value="Aldo-Keto_reductase"/>
</dbReference>
<gene>
    <name evidence="3" type="ORF">HU752_023175</name>
</gene>
<dbReference type="Pfam" id="PF00248">
    <property type="entry name" value="Aldo_ket_red"/>
    <property type="match status" value="1"/>
</dbReference>
<dbReference type="GO" id="GO:0005737">
    <property type="term" value="C:cytoplasm"/>
    <property type="evidence" value="ECO:0007669"/>
    <property type="project" value="TreeGrafter"/>
</dbReference>
<feature type="domain" description="NADP-dependent oxidoreductase" evidence="2">
    <location>
        <begin position="16"/>
        <end position="311"/>
    </location>
</feature>
<reference evidence="3 4" key="2">
    <citation type="journal article" date="2021" name="Microorganisms">
        <title>The Ever-Expanding Pseudomonas Genus: Description of 43 New Species and Partition of the Pseudomonas putida Group.</title>
        <authorList>
            <person name="Girard L."/>
            <person name="Lood C."/>
            <person name="Hofte M."/>
            <person name="Vandamme P."/>
            <person name="Rokni-Zadeh H."/>
            <person name="van Noort V."/>
            <person name="Lavigne R."/>
            <person name="De Mot R."/>
        </authorList>
    </citation>
    <scope>NUCLEOTIDE SEQUENCE [LARGE SCALE GENOMIC DNA]</scope>
    <source>
        <strain evidence="3 4">RW8P3</strain>
    </source>
</reference>
<dbReference type="GO" id="GO:0016491">
    <property type="term" value="F:oxidoreductase activity"/>
    <property type="evidence" value="ECO:0007669"/>
    <property type="project" value="UniProtKB-KW"/>
</dbReference>
<organism evidence="3 4">
    <name type="scientific">Pseudomonas vanderleydeniana</name>
    <dbReference type="NCBI Taxonomy" id="2745495"/>
    <lineage>
        <taxon>Bacteria</taxon>
        <taxon>Pseudomonadati</taxon>
        <taxon>Pseudomonadota</taxon>
        <taxon>Gammaproteobacteria</taxon>
        <taxon>Pseudomonadales</taxon>
        <taxon>Pseudomonadaceae</taxon>
        <taxon>Pseudomonas</taxon>
    </lineage>
</organism>
<dbReference type="InterPro" id="IPR036812">
    <property type="entry name" value="NAD(P)_OxRdtase_dom_sf"/>
</dbReference>
<protein>
    <submittedName>
        <fullName evidence="3">Aldo/keto reductase</fullName>
    </submittedName>
</protein>
<evidence type="ECO:0000313" key="3">
    <source>
        <dbReference type="EMBL" id="QXI26807.1"/>
    </source>
</evidence>
<dbReference type="EMBL" id="CP077093">
    <property type="protein sequence ID" value="QXI26807.1"/>
    <property type="molecule type" value="Genomic_DNA"/>
</dbReference>
<keyword evidence="4" id="KW-1185">Reference proteome</keyword>